<reference evidence="8 10" key="2">
    <citation type="submission" date="2016-11" db="EMBL/GenBank/DDBJ databases">
        <title>Genome sequencing of Amycolatopsis regifaucium.</title>
        <authorList>
            <person name="Mayilraj S."/>
            <person name="Kaur N."/>
        </authorList>
    </citation>
    <scope>NUCLEOTIDE SEQUENCE [LARGE SCALE GENOMIC DNA]</scope>
    <source>
        <strain evidence="8 10">GY080</strain>
    </source>
</reference>
<dbReference type="GO" id="GO:0017000">
    <property type="term" value="P:antibiotic biosynthetic process"/>
    <property type="evidence" value="ECO:0007669"/>
    <property type="project" value="UniProtKB-ARBA"/>
</dbReference>
<comment type="similarity">
    <text evidence="1">Belongs to the glycosyltransferase 28 family.</text>
</comment>
<dbReference type="RefSeq" id="WP_061983624.1">
    <property type="nucleotide sequence ID" value="NZ_FOPQ01000004.1"/>
</dbReference>
<evidence type="ECO:0000256" key="2">
    <source>
        <dbReference type="ARBA" id="ARBA00022676"/>
    </source>
</evidence>
<evidence type="ECO:0000259" key="5">
    <source>
        <dbReference type="Pfam" id="PF06722"/>
    </source>
</evidence>
<evidence type="ECO:0000313" key="8">
    <source>
        <dbReference type="EMBL" id="OKA11459.1"/>
    </source>
</evidence>
<dbReference type="InterPro" id="IPR010610">
    <property type="entry name" value="EryCIII-like_C"/>
</dbReference>
<name>A0A154MVH4_9PSEU</name>
<dbReference type="SUPFAM" id="SSF53756">
    <property type="entry name" value="UDP-Glycosyltransferase/glycogen phosphorylase"/>
    <property type="match status" value="1"/>
</dbReference>
<feature type="chain" id="PRO_5043134895" evidence="4">
    <location>
        <begin position="25"/>
        <end position="408"/>
    </location>
</feature>
<dbReference type="InterPro" id="IPR050426">
    <property type="entry name" value="Glycosyltransferase_28"/>
</dbReference>
<feature type="domain" description="Erythromycin biosynthesis protein CIII-like C-terminal" evidence="5">
    <location>
        <begin position="245"/>
        <end position="388"/>
    </location>
</feature>
<dbReference type="PANTHER" id="PTHR48050:SF13">
    <property type="entry name" value="STEROL 3-BETA-GLUCOSYLTRANSFERASE UGT80A2"/>
    <property type="match status" value="1"/>
</dbReference>
<comment type="caution">
    <text evidence="7">The sequence shown here is derived from an EMBL/GenBank/DDBJ whole genome shotgun (WGS) entry which is preliminary data.</text>
</comment>
<dbReference type="GO" id="GO:0016758">
    <property type="term" value="F:hexosyltransferase activity"/>
    <property type="evidence" value="ECO:0007669"/>
    <property type="project" value="UniProtKB-ARBA"/>
</dbReference>
<evidence type="ECO:0000313" key="7">
    <source>
        <dbReference type="EMBL" id="KZB88348.1"/>
    </source>
</evidence>
<proteinExistence type="inferred from homology"/>
<dbReference type="InterPro" id="IPR048284">
    <property type="entry name" value="EryCIII-like_N"/>
</dbReference>
<accession>A0A154MVH4</accession>
<feature type="domain" description="Erythromycin biosynthesis protein CIII-like N-terminal" evidence="6">
    <location>
        <begin position="23"/>
        <end position="228"/>
    </location>
</feature>
<keyword evidence="4" id="KW-0732">Signal</keyword>
<gene>
    <name evidence="8" type="ORF">ATP06_0200985</name>
    <name evidence="7" type="ORF">AVL48_20595</name>
</gene>
<dbReference type="CDD" id="cd03784">
    <property type="entry name" value="GT1_Gtf-like"/>
    <property type="match status" value="1"/>
</dbReference>
<dbReference type="AlphaFoldDB" id="A0A154MVH4"/>
<reference evidence="7 9" key="1">
    <citation type="submission" date="2015-12" db="EMBL/GenBank/DDBJ databases">
        <title>Amycolatopsis regifaucium genome sequencing and assembly.</title>
        <authorList>
            <person name="Mayilraj S."/>
        </authorList>
    </citation>
    <scope>NUCLEOTIDE SEQUENCE [LARGE SCALE GENOMIC DNA]</scope>
    <source>
        <strain evidence="7 9">GY080</strain>
    </source>
</reference>
<evidence type="ECO:0000256" key="4">
    <source>
        <dbReference type="SAM" id="SignalP"/>
    </source>
</evidence>
<dbReference type="Pfam" id="PF21036">
    <property type="entry name" value="EryCIII-like_N"/>
    <property type="match status" value="1"/>
</dbReference>
<sequence length="408" mass="43639">MRVLALPSPSAATHIMAMVPLAWALRAAGHEVLFAGTPDIAASAHAAGFSYAGLGSSKNFNRDLYVDPGDRFPVEEWKHRETTRYGRFLVEMLADLHSVYATDALADYERFAHAWRPDLLLPDSTALIGRVLGGVLDVPIATHRYGVDATGAVYHDRARWNLAPLCGRLGLAGLPDSDLVVDPCPPSLQSLEASPGLRMRYVPFNGAGIMADWAMRPPERKRVCICFGKTLLSICGPRPLVRVVEALTGLDDVEVIVALSKSDVGLAGELPERWRVVELMPLDLFLPTCDLFIALGGSGAALTAAALGVPQLVLPQVFDHFDCASRIEEAGAGLSIDTRAAQADIGGIRKAITTILGDPSYAAAARRVREENEAGLTPADVVTRLEKLVAAHRTDENPAGKAFTAIPG</sequence>
<organism evidence="7 9">
    <name type="scientific">Amycolatopsis regifaucium</name>
    <dbReference type="NCBI Taxonomy" id="546365"/>
    <lineage>
        <taxon>Bacteria</taxon>
        <taxon>Bacillati</taxon>
        <taxon>Actinomycetota</taxon>
        <taxon>Actinomycetes</taxon>
        <taxon>Pseudonocardiales</taxon>
        <taxon>Pseudonocardiaceae</taxon>
        <taxon>Amycolatopsis</taxon>
    </lineage>
</organism>
<dbReference type="PANTHER" id="PTHR48050">
    <property type="entry name" value="STEROL 3-BETA-GLUCOSYLTRANSFERASE"/>
    <property type="match status" value="1"/>
</dbReference>
<evidence type="ECO:0000313" key="10">
    <source>
        <dbReference type="Proteomes" id="UP000186883"/>
    </source>
</evidence>
<keyword evidence="3" id="KW-0808">Transferase</keyword>
<dbReference type="Pfam" id="PF06722">
    <property type="entry name" value="EryCIII-like_C"/>
    <property type="match status" value="1"/>
</dbReference>
<dbReference type="Proteomes" id="UP000076321">
    <property type="component" value="Unassembled WGS sequence"/>
</dbReference>
<protein>
    <submittedName>
        <fullName evidence="7">Uncharacterized protein</fullName>
    </submittedName>
</protein>
<dbReference type="EMBL" id="LOBU02000001">
    <property type="protein sequence ID" value="OKA11459.1"/>
    <property type="molecule type" value="Genomic_DNA"/>
</dbReference>
<dbReference type="InterPro" id="IPR002213">
    <property type="entry name" value="UDP_glucos_trans"/>
</dbReference>
<evidence type="ECO:0000256" key="1">
    <source>
        <dbReference type="ARBA" id="ARBA00006962"/>
    </source>
</evidence>
<dbReference type="Gene3D" id="3.40.50.2000">
    <property type="entry name" value="Glycogen Phosphorylase B"/>
    <property type="match status" value="2"/>
</dbReference>
<dbReference type="OrthoDB" id="5488434at2"/>
<evidence type="ECO:0000313" key="9">
    <source>
        <dbReference type="Proteomes" id="UP000076321"/>
    </source>
</evidence>
<dbReference type="Proteomes" id="UP000186883">
    <property type="component" value="Unassembled WGS sequence"/>
</dbReference>
<dbReference type="GO" id="GO:0008194">
    <property type="term" value="F:UDP-glycosyltransferase activity"/>
    <property type="evidence" value="ECO:0007669"/>
    <property type="project" value="InterPro"/>
</dbReference>
<evidence type="ECO:0000259" key="6">
    <source>
        <dbReference type="Pfam" id="PF21036"/>
    </source>
</evidence>
<evidence type="ECO:0000256" key="3">
    <source>
        <dbReference type="ARBA" id="ARBA00022679"/>
    </source>
</evidence>
<keyword evidence="10" id="KW-1185">Reference proteome</keyword>
<keyword evidence="2" id="KW-0328">Glycosyltransferase</keyword>
<feature type="signal peptide" evidence="4">
    <location>
        <begin position="1"/>
        <end position="24"/>
    </location>
</feature>
<dbReference type="EMBL" id="LQCI01000002">
    <property type="protein sequence ID" value="KZB88348.1"/>
    <property type="molecule type" value="Genomic_DNA"/>
</dbReference>